<accession>A0ABW2JQ84</accession>
<dbReference type="Proteomes" id="UP001596523">
    <property type="component" value="Unassembled WGS sequence"/>
</dbReference>
<protein>
    <recommendedName>
        <fullName evidence="4">Peptidase inhibitor family I36 protein</fullName>
    </recommendedName>
</protein>
<name>A0ABW2JQ84_9ACTN</name>
<proteinExistence type="predicted"/>
<gene>
    <name evidence="2" type="ORF">ACFQVC_27580</name>
</gene>
<comment type="caution">
    <text evidence="2">The sequence shown here is derived from an EMBL/GenBank/DDBJ whole genome shotgun (WGS) entry which is preliminary data.</text>
</comment>
<evidence type="ECO:0000256" key="1">
    <source>
        <dbReference type="SAM" id="SignalP"/>
    </source>
</evidence>
<dbReference type="EMBL" id="JBHTCF010000013">
    <property type="protein sequence ID" value="MFC7307977.1"/>
    <property type="molecule type" value="Genomic_DNA"/>
</dbReference>
<organism evidence="2 3">
    <name type="scientific">Streptomyces monticola</name>
    <dbReference type="NCBI Taxonomy" id="2666263"/>
    <lineage>
        <taxon>Bacteria</taxon>
        <taxon>Bacillati</taxon>
        <taxon>Actinomycetota</taxon>
        <taxon>Actinomycetes</taxon>
        <taxon>Kitasatosporales</taxon>
        <taxon>Streptomycetaceae</taxon>
        <taxon>Streptomyces</taxon>
    </lineage>
</organism>
<evidence type="ECO:0000313" key="2">
    <source>
        <dbReference type="EMBL" id="MFC7307977.1"/>
    </source>
</evidence>
<reference evidence="3" key="1">
    <citation type="journal article" date="2019" name="Int. J. Syst. Evol. Microbiol.">
        <title>The Global Catalogue of Microorganisms (GCM) 10K type strain sequencing project: providing services to taxonomists for standard genome sequencing and annotation.</title>
        <authorList>
            <consortium name="The Broad Institute Genomics Platform"/>
            <consortium name="The Broad Institute Genome Sequencing Center for Infectious Disease"/>
            <person name="Wu L."/>
            <person name="Ma J."/>
        </authorList>
    </citation>
    <scope>NUCLEOTIDE SEQUENCE [LARGE SCALE GENOMIC DNA]</scope>
    <source>
        <strain evidence="3">SYNS20</strain>
    </source>
</reference>
<feature type="chain" id="PRO_5045142827" description="Peptidase inhibitor family I36 protein" evidence="1">
    <location>
        <begin position="21"/>
        <end position="142"/>
    </location>
</feature>
<evidence type="ECO:0008006" key="4">
    <source>
        <dbReference type="Google" id="ProtNLM"/>
    </source>
</evidence>
<sequence length="142" mass="15084">MRLRGLGRAAAVLVVAGATAATLTGPAAQAETGSAAASWKCTGGWDKATPAARWRYHASCTRSGEGFSAYFQPYDEILWVYDNFPNNRKTVAHLSVQGNGNASFRTGKHDESYAENLNVSIRVCSSSSSAAKCSDTYSKGHT</sequence>
<dbReference type="RefSeq" id="WP_381835529.1">
    <property type="nucleotide sequence ID" value="NZ_JBHTCF010000013.1"/>
</dbReference>
<feature type="signal peptide" evidence="1">
    <location>
        <begin position="1"/>
        <end position="20"/>
    </location>
</feature>
<keyword evidence="1" id="KW-0732">Signal</keyword>
<keyword evidence="3" id="KW-1185">Reference proteome</keyword>
<evidence type="ECO:0000313" key="3">
    <source>
        <dbReference type="Proteomes" id="UP001596523"/>
    </source>
</evidence>